<keyword evidence="14 18" id="KW-1133">Transmembrane helix</keyword>
<comment type="function">
    <text evidence="1">Mediates magnesium influx to the cytosol.</text>
</comment>
<dbReference type="NCBIfam" id="TIGR01494">
    <property type="entry name" value="ATPase_P-type"/>
    <property type="match status" value="2"/>
</dbReference>
<evidence type="ECO:0000256" key="3">
    <source>
        <dbReference type="ARBA" id="ARBA00008746"/>
    </source>
</evidence>
<keyword evidence="21" id="KW-1185">Reference proteome</keyword>
<dbReference type="Gene3D" id="2.70.150.10">
    <property type="entry name" value="Calcium-transporting ATPase, cytoplasmic transduction domain A"/>
    <property type="match status" value="1"/>
</dbReference>
<dbReference type="PRINTS" id="PR00119">
    <property type="entry name" value="CATATPASE"/>
</dbReference>
<dbReference type="InterPro" id="IPR059000">
    <property type="entry name" value="ATPase_P-type_domA"/>
</dbReference>
<dbReference type="GO" id="GO:0005886">
    <property type="term" value="C:plasma membrane"/>
    <property type="evidence" value="ECO:0007669"/>
    <property type="project" value="UniProtKB-SubCell"/>
</dbReference>
<gene>
    <name evidence="20" type="primary">mgtA</name>
    <name evidence="20" type="ORF">EK403_18110</name>
</gene>
<feature type="transmembrane region" description="Helical" evidence="18">
    <location>
        <begin position="756"/>
        <end position="776"/>
    </location>
</feature>
<dbReference type="InterPro" id="IPR023299">
    <property type="entry name" value="ATPase_P-typ_cyto_dom_N"/>
</dbReference>
<dbReference type="InterPro" id="IPR018303">
    <property type="entry name" value="ATPase_P-typ_P_site"/>
</dbReference>
<evidence type="ECO:0000256" key="15">
    <source>
        <dbReference type="ARBA" id="ARBA00023136"/>
    </source>
</evidence>
<keyword evidence="8" id="KW-0597">Phosphoprotein</keyword>
<evidence type="ECO:0000256" key="12">
    <source>
        <dbReference type="ARBA" id="ARBA00022842"/>
    </source>
</evidence>
<dbReference type="SUPFAM" id="SSF81653">
    <property type="entry name" value="Calcium ATPase, transduction domain A"/>
    <property type="match status" value="1"/>
</dbReference>
<proteinExistence type="inferred from homology"/>
<feature type="domain" description="Cation-transporting P-type ATPase N-terminal" evidence="19">
    <location>
        <begin position="19"/>
        <end position="92"/>
    </location>
</feature>
<evidence type="ECO:0000256" key="8">
    <source>
        <dbReference type="ARBA" id="ARBA00022553"/>
    </source>
</evidence>
<protein>
    <recommendedName>
        <fullName evidence="5">Magnesium-transporting ATPase, P-type 1</fullName>
        <ecNumber evidence="4">7.2.2.14</ecNumber>
    </recommendedName>
    <alternativeName>
        <fullName evidence="16">Mg(2+) transport ATPase, P-type 1</fullName>
    </alternativeName>
</protein>
<dbReference type="Gene3D" id="3.40.1110.10">
    <property type="entry name" value="Calcium-transporting ATPase, cytoplasmic domain N"/>
    <property type="match status" value="1"/>
</dbReference>
<keyword evidence="7" id="KW-0997">Cell inner membrane</keyword>
<dbReference type="SMART" id="SM00831">
    <property type="entry name" value="Cation_ATPase_N"/>
    <property type="match status" value="1"/>
</dbReference>
<evidence type="ECO:0000256" key="18">
    <source>
        <dbReference type="SAM" id="Phobius"/>
    </source>
</evidence>
<evidence type="ECO:0000256" key="6">
    <source>
        <dbReference type="ARBA" id="ARBA00022475"/>
    </source>
</evidence>
<comment type="caution">
    <text evidence="20">The sequence shown here is derived from an EMBL/GenBank/DDBJ whole genome shotgun (WGS) entry which is preliminary data.</text>
</comment>
<reference evidence="20 21" key="1">
    <citation type="submission" date="2018-12" db="EMBL/GenBank/DDBJ databases">
        <title>bacterium Hansschlegelia zhihuaiae S113.</title>
        <authorList>
            <person name="He J."/>
        </authorList>
    </citation>
    <scope>NUCLEOTIDE SEQUENCE [LARGE SCALE GENOMIC DNA]</scope>
    <source>
        <strain evidence="20 21">S 113</strain>
    </source>
</reference>
<sequence length="854" mass="89500">MSDDLPLAVRGVGSAEPHSFWSIALPQAFLRLATSRSGLSNREARARLERYGPNQMRPDRREGVVRGLWRRLTQPLVALLLIAAVLAGSVGDFVSSSIIAVVILLSIALEIWQNRRAEAAADKLKRSVAMRAAVMRDGVVAEVPVAQLVPGDVVELRPGDIVPADGWVVESRSMRVDEAALTGEPYPVEKRVGPSGAATPAEAYDVMFAGASLVSGSGVMLTAVTGADTALGRVAAALETEPPASAFQRGLTDLGRLIVKLTIFLSLFVIAAQIAFDRPLMEAFLFALALAVGVTPELLPMVTTVTLSRGAVRMAERRVICKTLSAIHDLGAMDVLCTDKTGTLTAARIGLTSALDIDGQPSAQVLALAAASARLGGDNSPLDKALSAAGPSGEDWRALAAAPFDFQRRRSSVFAERAGARLIIVKGAPEAVLAVCSTVRRAGAWRELDDDARMRVADVVDQAASQGLRCLAVATRAPAESDAPTLSPADERELALEGLCFFADPVKPTSRDAIARLAGMGVRVKILSGDAQAVVAHVAREVGLHASTVLTGDQVAALGDEALAERAASVDLFARLDPDQKVRVVRALSQAGHTVGFLGDGINDAPAIRAADAGLSVDGATDVARAAADLILLEADLGVLAEGVAEGRRTHANILKYIRMATSSNFGNMISMAVASIALPFLPLTPVQVLLNNLLYDVSEAGIPYDAVDPDEARAPHGWDIAHIYHFTLIMGLLSSAFDLASFAILRLAFGAPEAAFQTAWFIESMITQILVVFVIRTGGPCWATRPHPLLIASSLGALGCAIALALAPLGSLFGFANPGAPALAAMLAISCGYLIAAELAKRMIMRGPATSRT</sequence>
<dbReference type="EMBL" id="RYFI01000020">
    <property type="protein sequence ID" value="RXF69893.1"/>
    <property type="molecule type" value="Genomic_DNA"/>
</dbReference>
<evidence type="ECO:0000313" key="20">
    <source>
        <dbReference type="EMBL" id="RXF69893.1"/>
    </source>
</evidence>
<feature type="transmembrane region" description="Helical" evidence="18">
    <location>
        <begin position="68"/>
        <end position="87"/>
    </location>
</feature>
<evidence type="ECO:0000256" key="5">
    <source>
        <dbReference type="ARBA" id="ARBA00013555"/>
    </source>
</evidence>
<comment type="similarity">
    <text evidence="3">Belongs to the cation transport ATPase (P-type) (TC 3.A.3) family. Type IIIB subfamily.</text>
</comment>
<dbReference type="InterPro" id="IPR036412">
    <property type="entry name" value="HAD-like_sf"/>
</dbReference>
<feature type="transmembrane region" description="Helical" evidence="18">
    <location>
        <begin position="724"/>
        <end position="750"/>
    </location>
</feature>
<dbReference type="AlphaFoldDB" id="A0A4Q0MA80"/>
<evidence type="ECO:0000256" key="10">
    <source>
        <dbReference type="ARBA" id="ARBA00022741"/>
    </source>
</evidence>
<evidence type="ECO:0000256" key="7">
    <source>
        <dbReference type="ARBA" id="ARBA00022519"/>
    </source>
</evidence>
<dbReference type="PROSITE" id="PS00154">
    <property type="entry name" value="ATPASE_E1_E2"/>
    <property type="match status" value="1"/>
</dbReference>
<dbReference type="OrthoDB" id="391538at2"/>
<feature type="transmembrane region" description="Helical" evidence="18">
    <location>
        <begin position="788"/>
        <end position="808"/>
    </location>
</feature>
<accession>A0A4Q0MA80</accession>
<feature type="transmembrane region" description="Helical" evidence="18">
    <location>
        <begin position="820"/>
        <end position="837"/>
    </location>
</feature>
<dbReference type="Pfam" id="PF13246">
    <property type="entry name" value="Cation_ATPase"/>
    <property type="match status" value="1"/>
</dbReference>
<dbReference type="SUPFAM" id="SSF81665">
    <property type="entry name" value="Calcium ATPase, transmembrane domain M"/>
    <property type="match status" value="1"/>
</dbReference>
<feature type="transmembrane region" description="Helical" evidence="18">
    <location>
        <begin position="282"/>
        <end position="308"/>
    </location>
</feature>
<keyword evidence="10" id="KW-0547">Nucleotide-binding</keyword>
<dbReference type="SFLD" id="SFLDS00003">
    <property type="entry name" value="Haloacid_Dehalogenase"/>
    <property type="match status" value="1"/>
</dbReference>
<keyword evidence="20" id="KW-0378">Hydrolase</keyword>
<dbReference type="InterPro" id="IPR008250">
    <property type="entry name" value="ATPase_P-typ_transduc_dom_A_sf"/>
</dbReference>
<dbReference type="EC" id="7.2.2.14" evidence="4"/>
<dbReference type="InterPro" id="IPR006415">
    <property type="entry name" value="P-type_ATPase_IIIB"/>
</dbReference>
<keyword evidence="15 18" id="KW-0472">Membrane</keyword>
<evidence type="ECO:0000256" key="1">
    <source>
        <dbReference type="ARBA" id="ARBA00003954"/>
    </source>
</evidence>
<keyword evidence="13" id="KW-1278">Translocase</keyword>
<dbReference type="Gene3D" id="1.20.1110.10">
    <property type="entry name" value="Calcium-transporting ATPase, transmembrane domain"/>
    <property type="match status" value="1"/>
</dbReference>
<dbReference type="SFLD" id="SFLDG00002">
    <property type="entry name" value="C1.7:_P-type_atpase_like"/>
    <property type="match status" value="1"/>
</dbReference>
<dbReference type="RefSeq" id="WP_128778868.1">
    <property type="nucleotide sequence ID" value="NZ_RYFI01000020.1"/>
</dbReference>
<dbReference type="Gene3D" id="3.40.50.1000">
    <property type="entry name" value="HAD superfamily/HAD-like"/>
    <property type="match status" value="1"/>
</dbReference>
<evidence type="ECO:0000256" key="17">
    <source>
        <dbReference type="ARBA" id="ARBA00047295"/>
    </source>
</evidence>
<dbReference type="InterPro" id="IPR044492">
    <property type="entry name" value="P_typ_ATPase_HD_dom"/>
</dbReference>
<name>A0A4Q0MA80_9HYPH</name>
<dbReference type="InterPro" id="IPR004014">
    <property type="entry name" value="ATPase_P-typ_cation-transptr_N"/>
</dbReference>
<dbReference type="GO" id="GO:0016887">
    <property type="term" value="F:ATP hydrolysis activity"/>
    <property type="evidence" value="ECO:0007669"/>
    <property type="project" value="InterPro"/>
</dbReference>
<dbReference type="Pfam" id="PF00122">
    <property type="entry name" value="E1-E2_ATPase"/>
    <property type="match status" value="1"/>
</dbReference>
<dbReference type="GO" id="GO:0005524">
    <property type="term" value="F:ATP binding"/>
    <property type="evidence" value="ECO:0007669"/>
    <property type="project" value="UniProtKB-KW"/>
</dbReference>
<dbReference type="InterPro" id="IPR023298">
    <property type="entry name" value="ATPase_P-typ_TM_dom_sf"/>
</dbReference>
<dbReference type="SFLD" id="SFLDF00027">
    <property type="entry name" value="p-type_atpase"/>
    <property type="match status" value="1"/>
</dbReference>
<keyword evidence="12" id="KW-0460">Magnesium</keyword>
<dbReference type="PANTHER" id="PTHR42861">
    <property type="entry name" value="CALCIUM-TRANSPORTING ATPASE"/>
    <property type="match status" value="1"/>
</dbReference>
<dbReference type="InterPro" id="IPR006068">
    <property type="entry name" value="ATPase_P-typ_cation-transptr_C"/>
</dbReference>
<feature type="transmembrane region" description="Helical" evidence="18">
    <location>
        <begin position="93"/>
        <end position="112"/>
    </location>
</feature>
<evidence type="ECO:0000256" key="14">
    <source>
        <dbReference type="ARBA" id="ARBA00022989"/>
    </source>
</evidence>
<dbReference type="Pfam" id="PF00690">
    <property type="entry name" value="Cation_ATPase_N"/>
    <property type="match status" value="1"/>
</dbReference>
<dbReference type="InterPro" id="IPR023214">
    <property type="entry name" value="HAD_sf"/>
</dbReference>
<organism evidence="20 21">
    <name type="scientific">Hansschlegelia zhihuaiae</name>
    <dbReference type="NCBI Taxonomy" id="405005"/>
    <lineage>
        <taxon>Bacteria</taxon>
        <taxon>Pseudomonadati</taxon>
        <taxon>Pseudomonadota</taxon>
        <taxon>Alphaproteobacteria</taxon>
        <taxon>Hyphomicrobiales</taxon>
        <taxon>Methylopilaceae</taxon>
        <taxon>Hansschlegelia</taxon>
    </lineage>
</organism>
<evidence type="ECO:0000256" key="16">
    <source>
        <dbReference type="ARBA" id="ARBA00029806"/>
    </source>
</evidence>
<dbReference type="PRINTS" id="PR00120">
    <property type="entry name" value="HATPASE"/>
</dbReference>
<comment type="catalytic activity">
    <reaction evidence="17">
        <text>Mg(2+)(out) + ATP + H2O = Mg(2+)(in) + ADP + phosphate + H(+)</text>
        <dbReference type="Rhea" id="RHEA:10260"/>
        <dbReference type="ChEBI" id="CHEBI:15377"/>
        <dbReference type="ChEBI" id="CHEBI:15378"/>
        <dbReference type="ChEBI" id="CHEBI:18420"/>
        <dbReference type="ChEBI" id="CHEBI:30616"/>
        <dbReference type="ChEBI" id="CHEBI:43474"/>
        <dbReference type="ChEBI" id="CHEBI:456216"/>
        <dbReference type="EC" id="7.2.2.14"/>
    </reaction>
</comment>
<evidence type="ECO:0000256" key="11">
    <source>
        <dbReference type="ARBA" id="ARBA00022840"/>
    </source>
</evidence>
<dbReference type="GO" id="GO:0015444">
    <property type="term" value="F:P-type magnesium transporter activity"/>
    <property type="evidence" value="ECO:0007669"/>
    <property type="project" value="UniProtKB-EC"/>
</dbReference>
<feature type="transmembrane region" description="Helical" evidence="18">
    <location>
        <begin position="257"/>
        <end position="276"/>
    </location>
</feature>
<dbReference type="SUPFAM" id="SSF56784">
    <property type="entry name" value="HAD-like"/>
    <property type="match status" value="1"/>
</dbReference>
<dbReference type="Proteomes" id="UP000289708">
    <property type="component" value="Unassembled WGS sequence"/>
</dbReference>
<evidence type="ECO:0000259" key="19">
    <source>
        <dbReference type="SMART" id="SM00831"/>
    </source>
</evidence>
<comment type="subcellular location">
    <subcellularLocation>
        <location evidence="2">Cell inner membrane</location>
        <topology evidence="2">Multi-pass membrane protein</topology>
    </subcellularLocation>
</comment>
<evidence type="ECO:0000256" key="9">
    <source>
        <dbReference type="ARBA" id="ARBA00022692"/>
    </source>
</evidence>
<keyword evidence="6" id="KW-1003">Cell membrane</keyword>
<evidence type="ECO:0000256" key="2">
    <source>
        <dbReference type="ARBA" id="ARBA00004429"/>
    </source>
</evidence>
<evidence type="ECO:0000256" key="4">
    <source>
        <dbReference type="ARBA" id="ARBA00012786"/>
    </source>
</evidence>
<keyword evidence="11" id="KW-0067">ATP-binding</keyword>
<dbReference type="InterPro" id="IPR001757">
    <property type="entry name" value="P_typ_ATPase"/>
</dbReference>
<dbReference type="Pfam" id="PF00689">
    <property type="entry name" value="Cation_ATPase_C"/>
    <property type="match status" value="1"/>
</dbReference>
<keyword evidence="9 18" id="KW-0812">Transmembrane</keyword>
<evidence type="ECO:0000313" key="21">
    <source>
        <dbReference type="Proteomes" id="UP000289708"/>
    </source>
</evidence>
<dbReference type="NCBIfam" id="TIGR01524">
    <property type="entry name" value="ATPase-IIIB_Mg"/>
    <property type="match status" value="1"/>
</dbReference>
<evidence type="ECO:0000256" key="13">
    <source>
        <dbReference type="ARBA" id="ARBA00022967"/>
    </source>
</evidence>